<evidence type="ECO:0000313" key="2">
    <source>
        <dbReference type="EnsemblPlants" id="KRH30807"/>
    </source>
</evidence>
<sequence>MPWQALIQFIDAETTSSVRDALDGRSIPRYLLPAHGGSCNLRISYSAHKDMNIKIQSNRSK</sequence>
<dbReference type="AlphaFoldDB" id="A0A0R0HK60"/>
<dbReference type="Gene3D" id="3.30.70.330">
    <property type="match status" value="1"/>
</dbReference>
<gene>
    <name evidence="1" type="ORF">GLYMA_11G207700</name>
</gene>
<reference evidence="2" key="2">
    <citation type="submission" date="2018-02" db="UniProtKB">
        <authorList>
            <consortium name="EnsemblPlants"/>
        </authorList>
    </citation>
    <scope>IDENTIFICATION</scope>
    <source>
        <strain evidence="2">Williams 82</strain>
    </source>
</reference>
<dbReference type="SMR" id="A0A0R0HK60"/>
<evidence type="ECO:0000313" key="1">
    <source>
        <dbReference type="EMBL" id="KRH30807.1"/>
    </source>
</evidence>
<accession>A0A0R0HK60</accession>
<reference evidence="1 2" key="1">
    <citation type="journal article" date="2010" name="Nature">
        <title>Genome sequence of the palaeopolyploid soybean.</title>
        <authorList>
            <person name="Schmutz J."/>
            <person name="Cannon S.B."/>
            <person name="Schlueter J."/>
            <person name="Ma J."/>
            <person name="Mitros T."/>
            <person name="Nelson W."/>
            <person name="Hyten D.L."/>
            <person name="Song Q."/>
            <person name="Thelen J.J."/>
            <person name="Cheng J."/>
            <person name="Xu D."/>
            <person name="Hellsten U."/>
            <person name="May G.D."/>
            <person name="Yu Y."/>
            <person name="Sakurai T."/>
            <person name="Umezawa T."/>
            <person name="Bhattacharyya M.K."/>
            <person name="Sandhu D."/>
            <person name="Valliyodan B."/>
            <person name="Lindquist E."/>
            <person name="Peto M."/>
            <person name="Grant D."/>
            <person name="Shu S."/>
            <person name="Goodstein D."/>
            <person name="Barry K."/>
            <person name="Futrell-Griggs M."/>
            <person name="Abernathy B."/>
            <person name="Du J."/>
            <person name="Tian Z."/>
            <person name="Zhu L."/>
            <person name="Gill N."/>
            <person name="Joshi T."/>
            <person name="Libault M."/>
            <person name="Sethuraman A."/>
            <person name="Zhang X.-C."/>
            <person name="Shinozaki K."/>
            <person name="Nguyen H.T."/>
            <person name="Wing R.A."/>
            <person name="Cregan P."/>
            <person name="Specht J."/>
            <person name="Grimwood J."/>
            <person name="Rokhsar D."/>
            <person name="Stacey G."/>
            <person name="Shoemaker R.C."/>
            <person name="Jackson S.A."/>
        </authorList>
    </citation>
    <scope>NUCLEOTIDE SEQUENCE</scope>
    <source>
        <strain evidence="2">cv. Williams 82</strain>
        <tissue evidence="1">Callus</tissue>
    </source>
</reference>
<dbReference type="Proteomes" id="UP000008827">
    <property type="component" value="Chromosome 11"/>
</dbReference>
<evidence type="ECO:0000313" key="3">
    <source>
        <dbReference type="Proteomes" id="UP000008827"/>
    </source>
</evidence>
<dbReference type="STRING" id="3847.A0A0R0HK60"/>
<protein>
    <submittedName>
        <fullName evidence="1 2">Uncharacterized protein</fullName>
    </submittedName>
</protein>
<reference evidence="1" key="3">
    <citation type="submission" date="2018-07" db="EMBL/GenBank/DDBJ databases">
        <title>WGS assembly of Glycine max.</title>
        <authorList>
            <person name="Schmutz J."/>
            <person name="Cannon S."/>
            <person name="Schlueter J."/>
            <person name="Ma J."/>
            <person name="Mitros T."/>
            <person name="Nelson W."/>
            <person name="Hyten D."/>
            <person name="Song Q."/>
            <person name="Thelen J."/>
            <person name="Cheng J."/>
            <person name="Xu D."/>
            <person name="Hellsten U."/>
            <person name="May G."/>
            <person name="Yu Y."/>
            <person name="Sakurai T."/>
            <person name="Umezawa T."/>
            <person name="Bhattacharyya M."/>
            <person name="Sandhu D."/>
            <person name="Valliyodan B."/>
            <person name="Lindquist E."/>
            <person name="Peto M."/>
            <person name="Grant D."/>
            <person name="Shu S."/>
            <person name="Goodstein D."/>
            <person name="Barry K."/>
            <person name="Futrell-Griggs M."/>
            <person name="Abernathy B."/>
            <person name="Du J."/>
            <person name="Tian Z."/>
            <person name="Zhu L."/>
            <person name="Gill N."/>
            <person name="Joshi T."/>
            <person name="Libault M."/>
            <person name="Sethuraman A."/>
            <person name="Zhang X."/>
            <person name="Shinozaki K."/>
            <person name="Nguyen H."/>
            <person name="Wing R."/>
            <person name="Cregan P."/>
            <person name="Specht J."/>
            <person name="Grimwood J."/>
            <person name="Rokhsar D."/>
            <person name="Stacey G."/>
            <person name="Shoemaker R."/>
            <person name="Jackson S."/>
        </authorList>
    </citation>
    <scope>NUCLEOTIDE SEQUENCE</scope>
    <source>
        <tissue evidence="1">Callus</tissue>
    </source>
</reference>
<proteinExistence type="predicted"/>
<organism evidence="1">
    <name type="scientific">Glycine max</name>
    <name type="common">Soybean</name>
    <name type="synonym">Glycine hispida</name>
    <dbReference type="NCBI Taxonomy" id="3847"/>
    <lineage>
        <taxon>Eukaryota</taxon>
        <taxon>Viridiplantae</taxon>
        <taxon>Streptophyta</taxon>
        <taxon>Embryophyta</taxon>
        <taxon>Tracheophyta</taxon>
        <taxon>Spermatophyta</taxon>
        <taxon>Magnoliopsida</taxon>
        <taxon>eudicotyledons</taxon>
        <taxon>Gunneridae</taxon>
        <taxon>Pentapetalae</taxon>
        <taxon>rosids</taxon>
        <taxon>fabids</taxon>
        <taxon>Fabales</taxon>
        <taxon>Fabaceae</taxon>
        <taxon>Papilionoideae</taxon>
        <taxon>50 kb inversion clade</taxon>
        <taxon>NPAAA clade</taxon>
        <taxon>indigoferoid/millettioid clade</taxon>
        <taxon>Phaseoleae</taxon>
        <taxon>Glycine</taxon>
        <taxon>Glycine subgen. Soja</taxon>
    </lineage>
</organism>
<dbReference type="EnsemblPlants" id="KRH30807">
    <property type="protein sequence ID" value="KRH30807"/>
    <property type="gene ID" value="GLYMA_11G207700"/>
</dbReference>
<dbReference type="Gramene" id="KRH30807">
    <property type="protein sequence ID" value="KRH30807"/>
    <property type="gene ID" value="GLYMA_11G207700"/>
</dbReference>
<dbReference type="InterPro" id="IPR012677">
    <property type="entry name" value="Nucleotide-bd_a/b_plait_sf"/>
</dbReference>
<name>A0A0R0HK60_SOYBN</name>
<keyword evidence="3" id="KW-1185">Reference proteome</keyword>
<dbReference type="InParanoid" id="A0A0R0HK60"/>
<dbReference type="EMBL" id="CM000844">
    <property type="protein sequence ID" value="KRH30807.1"/>
    <property type="molecule type" value="Genomic_DNA"/>
</dbReference>